<sequence>MPVVRTGASALPAILAGLAASLVGIGLARFAYTPLLPAMIHAQWFAASQVAFLGAANLAGYLIGALSGRAMARYASPVGVLRAMLLLASLAFVACAFPLSEAWFFAWRLMSGVAGGVIMVLVSSVVLHHVPAAQRGLASGAIFFGIGAGVAISGTLVPLVLAVSLRDTWLALGALSLLLTALSWAAWPSTAGDPPVPTLASMKRRRMPGPVRVLLAQYGLMALGVVPVMMFLVDDVSRAAGPGSSAGGVAWVAYGVGAMLGPLVYGGAADRWGARRAIRATLALQILAVLAFALDRQPATLIALAVVLGSFPVGAVPLALNRVHELVPEPHARQAMWSQATVSFALAQAVGGYVYSAVYAAMGGRPELSFWMAGAALLIALALDLRGRDAPARQGRPCAAA</sequence>
<feature type="transmembrane region" description="Helical" evidence="4">
    <location>
        <begin position="140"/>
        <end position="163"/>
    </location>
</feature>
<dbReference type="Proteomes" id="UP000249633">
    <property type="component" value="Unassembled WGS sequence"/>
</dbReference>
<feature type="transmembrane region" description="Helical" evidence="4">
    <location>
        <begin position="341"/>
        <end position="362"/>
    </location>
</feature>
<comment type="caution">
    <text evidence="6">The sequence shown here is derived from an EMBL/GenBank/DDBJ whole genome shotgun (WGS) entry which is preliminary data.</text>
</comment>
<name>A0A2W5DJF9_9BURK</name>
<feature type="domain" description="Major facilitator superfamily (MFS) profile" evidence="5">
    <location>
        <begin position="5"/>
        <end position="392"/>
    </location>
</feature>
<feature type="transmembrane region" description="Helical" evidence="4">
    <location>
        <begin position="105"/>
        <end position="128"/>
    </location>
</feature>
<evidence type="ECO:0000256" key="2">
    <source>
        <dbReference type="ARBA" id="ARBA00022989"/>
    </source>
</evidence>
<dbReference type="InterPro" id="IPR010645">
    <property type="entry name" value="MFS_4"/>
</dbReference>
<feature type="transmembrane region" description="Helical" evidence="4">
    <location>
        <begin position="368"/>
        <end position="385"/>
    </location>
</feature>
<dbReference type="GO" id="GO:0022857">
    <property type="term" value="F:transmembrane transporter activity"/>
    <property type="evidence" value="ECO:0007669"/>
    <property type="project" value="InterPro"/>
</dbReference>
<dbReference type="PROSITE" id="PS50850">
    <property type="entry name" value="MFS"/>
    <property type="match status" value="1"/>
</dbReference>
<feature type="transmembrane region" description="Helical" evidence="4">
    <location>
        <begin position="277"/>
        <end position="294"/>
    </location>
</feature>
<organism evidence="6 7">
    <name type="scientific">Roseateles depolymerans</name>
    <dbReference type="NCBI Taxonomy" id="76731"/>
    <lineage>
        <taxon>Bacteria</taxon>
        <taxon>Pseudomonadati</taxon>
        <taxon>Pseudomonadota</taxon>
        <taxon>Betaproteobacteria</taxon>
        <taxon>Burkholderiales</taxon>
        <taxon>Sphaerotilaceae</taxon>
        <taxon>Roseateles</taxon>
    </lineage>
</organism>
<dbReference type="PANTHER" id="PTHR23537">
    <property type="match status" value="1"/>
</dbReference>
<feature type="transmembrane region" description="Helical" evidence="4">
    <location>
        <begin position="300"/>
        <end position="320"/>
    </location>
</feature>
<dbReference type="EMBL" id="QFOD01000022">
    <property type="protein sequence ID" value="PZP28550.1"/>
    <property type="molecule type" value="Genomic_DNA"/>
</dbReference>
<feature type="transmembrane region" description="Helical" evidence="4">
    <location>
        <begin position="12"/>
        <end position="32"/>
    </location>
</feature>
<dbReference type="InterPro" id="IPR036259">
    <property type="entry name" value="MFS_trans_sf"/>
</dbReference>
<dbReference type="PANTHER" id="PTHR23537:SF1">
    <property type="entry name" value="SUGAR TRANSPORTER"/>
    <property type="match status" value="1"/>
</dbReference>
<evidence type="ECO:0000313" key="6">
    <source>
        <dbReference type="EMBL" id="PZP28550.1"/>
    </source>
</evidence>
<keyword evidence="3 4" id="KW-0472">Membrane</keyword>
<reference evidence="6 7" key="1">
    <citation type="submission" date="2017-08" db="EMBL/GenBank/DDBJ databases">
        <title>Infants hospitalized years apart are colonized by the same room-sourced microbial strains.</title>
        <authorList>
            <person name="Brooks B."/>
            <person name="Olm M.R."/>
            <person name="Firek B.A."/>
            <person name="Baker R."/>
            <person name="Thomas B.C."/>
            <person name="Morowitz M.J."/>
            <person name="Banfield J.F."/>
        </authorList>
    </citation>
    <scope>NUCLEOTIDE SEQUENCE [LARGE SCALE GENOMIC DNA]</scope>
    <source>
        <strain evidence="6">S2_012_000_R2_81</strain>
    </source>
</reference>
<dbReference type="GO" id="GO:0005886">
    <property type="term" value="C:plasma membrane"/>
    <property type="evidence" value="ECO:0007669"/>
    <property type="project" value="TreeGrafter"/>
</dbReference>
<keyword evidence="2 4" id="KW-1133">Transmembrane helix</keyword>
<keyword evidence="1 4" id="KW-0812">Transmembrane</keyword>
<feature type="transmembrane region" description="Helical" evidence="4">
    <location>
        <begin position="44"/>
        <end position="67"/>
    </location>
</feature>
<dbReference type="AlphaFoldDB" id="A0A2W5DJF9"/>
<evidence type="ECO:0000259" key="5">
    <source>
        <dbReference type="PROSITE" id="PS50850"/>
    </source>
</evidence>
<protein>
    <submittedName>
        <fullName evidence="6">MFS transporter</fullName>
    </submittedName>
</protein>
<evidence type="ECO:0000256" key="4">
    <source>
        <dbReference type="SAM" id="Phobius"/>
    </source>
</evidence>
<gene>
    <name evidence="6" type="ORF">DI603_19300</name>
</gene>
<dbReference type="Gene3D" id="1.20.1250.20">
    <property type="entry name" value="MFS general substrate transporter like domains"/>
    <property type="match status" value="2"/>
</dbReference>
<evidence type="ECO:0000256" key="3">
    <source>
        <dbReference type="ARBA" id="ARBA00023136"/>
    </source>
</evidence>
<evidence type="ECO:0000313" key="7">
    <source>
        <dbReference type="Proteomes" id="UP000249633"/>
    </source>
</evidence>
<evidence type="ECO:0000256" key="1">
    <source>
        <dbReference type="ARBA" id="ARBA00022692"/>
    </source>
</evidence>
<feature type="transmembrane region" description="Helical" evidence="4">
    <location>
        <begin position="245"/>
        <end position="265"/>
    </location>
</feature>
<dbReference type="Pfam" id="PF06779">
    <property type="entry name" value="MFS_4"/>
    <property type="match status" value="1"/>
</dbReference>
<dbReference type="InterPro" id="IPR020846">
    <property type="entry name" value="MFS_dom"/>
</dbReference>
<feature type="transmembrane region" description="Helical" evidence="4">
    <location>
        <begin position="211"/>
        <end position="233"/>
    </location>
</feature>
<accession>A0A2W5DJF9</accession>
<feature type="transmembrane region" description="Helical" evidence="4">
    <location>
        <begin position="79"/>
        <end position="99"/>
    </location>
</feature>
<proteinExistence type="predicted"/>
<dbReference type="SUPFAM" id="SSF103473">
    <property type="entry name" value="MFS general substrate transporter"/>
    <property type="match status" value="1"/>
</dbReference>
<feature type="transmembrane region" description="Helical" evidence="4">
    <location>
        <begin position="169"/>
        <end position="190"/>
    </location>
</feature>